<evidence type="ECO:0000256" key="2">
    <source>
        <dbReference type="ARBA" id="ARBA00035112"/>
    </source>
</evidence>
<organism evidence="4 5">
    <name type="scientific">Colletotrichum asianum</name>
    <dbReference type="NCBI Taxonomy" id="702518"/>
    <lineage>
        <taxon>Eukaryota</taxon>
        <taxon>Fungi</taxon>
        <taxon>Dikarya</taxon>
        <taxon>Ascomycota</taxon>
        <taxon>Pezizomycotina</taxon>
        <taxon>Sordariomycetes</taxon>
        <taxon>Hypocreomycetidae</taxon>
        <taxon>Glomerellales</taxon>
        <taxon>Glomerellaceae</taxon>
        <taxon>Colletotrichum</taxon>
        <taxon>Colletotrichum gloeosporioides species complex</taxon>
    </lineage>
</organism>
<dbReference type="InterPro" id="IPR021765">
    <property type="entry name" value="UstYa-like"/>
</dbReference>
<evidence type="ECO:0000313" key="4">
    <source>
        <dbReference type="EMBL" id="KAF0318032.1"/>
    </source>
</evidence>
<evidence type="ECO:0000256" key="3">
    <source>
        <dbReference type="SAM" id="Phobius"/>
    </source>
</evidence>
<comment type="caution">
    <text evidence="4">The sequence shown here is derived from an EMBL/GenBank/DDBJ whole genome shotgun (WGS) entry which is preliminary data.</text>
</comment>
<sequence>MPSSIEKAVYEPVNDSDDCEINLNQIVQLSYEKSYRRLRVINIFLVFAVALAVLYAAYLHLHLHDDAPSLGTDPFGFVPADIGEPRQWMTFGVEDPYYIPYDIFDDVERVERLVENLLELDHPGLLTHGQKTSYMGVDNKLRELTPTTAYRNNMTEEFPVYFTRAFHQMHCIILFTDAYGHILHGKESRWDPEHIAHCVNVLRESVACLADASVASFTYKEDRHIARDQKLYCRNYMALRKWADDPTKAARYDIVENLLPENLEKHKSTEKRGI</sequence>
<keyword evidence="5" id="KW-1185">Reference proteome</keyword>
<feature type="transmembrane region" description="Helical" evidence="3">
    <location>
        <begin position="40"/>
        <end position="61"/>
    </location>
</feature>
<comment type="similarity">
    <text evidence="2">Belongs to the ustYa family.</text>
</comment>
<keyword evidence="3" id="KW-0472">Membrane</keyword>
<name>A0A8H3W4D9_9PEZI</name>
<dbReference type="GO" id="GO:0043386">
    <property type="term" value="P:mycotoxin biosynthetic process"/>
    <property type="evidence" value="ECO:0007669"/>
    <property type="project" value="InterPro"/>
</dbReference>
<evidence type="ECO:0000313" key="5">
    <source>
        <dbReference type="Proteomes" id="UP000434172"/>
    </source>
</evidence>
<dbReference type="Proteomes" id="UP000434172">
    <property type="component" value="Unassembled WGS sequence"/>
</dbReference>
<dbReference type="OrthoDB" id="3687641at2759"/>
<protein>
    <submittedName>
        <fullName evidence="4">Thioesterase</fullName>
    </submittedName>
</protein>
<proteinExistence type="inferred from homology"/>
<reference evidence="4 5" key="1">
    <citation type="submission" date="2019-12" db="EMBL/GenBank/DDBJ databases">
        <title>A genome sequence resource for the geographically widespread anthracnose pathogen Colletotrichum asianum.</title>
        <authorList>
            <person name="Meng Y."/>
        </authorList>
    </citation>
    <scope>NUCLEOTIDE SEQUENCE [LARGE SCALE GENOMIC DNA]</scope>
    <source>
        <strain evidence="4 5">ICMP 18580</strain>
    </source>
</reference>
<dbReference type="PANTHER" id="PTHR33365:SF4">
    <property type="entry name" value="CYCLOCHLOROTINE BIOSYNTHESIS PROTEIN O"/>
    <property type="match status" value="1"/>
</dbReference>
<dbReference type="Pfam" id="PF11807">
    <property type="entry name" value="UstYa"/>
    <property type="match status" value="1"/>
</dbReference>
<keyword evidence="3" id="KW-0812">Transmembrane</keyword>
<dbReference type="AlphaFoldDB" id="A0A8H3W4D9"/>
<accession>A0A8H3W4D9</accession>
<gene>
    <name evidence="4" type="ORF">GQ607_014729</name>
</gene>
<comment type="pathway">
    <text evidence="1">Mycotoxin biosynthesis.</text>
</comment>
<dbReference type="EMBL" id="WOWK01000117">
    <property type="protein sequence ID" value="KAF0318032.1"/>
    <property type="molecule type" value="Genomic_DNA"/>
</dbReference>
<evidence type="ECO:0000256" key="1">
    <source>
        <dbReference type="ARBA" id="ARBA00004685"/>
    </source>
</evidence>
<keyword evidence="3" id="KW-1133">Transmembrane helix</keyword>
<dbReference type="PANTHER" id="PTHR33365">
    <property type="entry name" value="YALI0B05434P"/>
    <property type="match status" value="1"/>
</dbReference>